<dbReference type="EMBL" id="MCOG01001282">
    <property type="protein sequence ID" value="ORX84984.1"/>
    <property type="molecule type" value="Genomic_DNA"/>
</dbReference>
<evidence type="ECO:0000313" key="1">
    <source>
        <dbReference type="EMBL" id="ORX84984.1"/>
    </source>
</evidence>
<organism evidence="1 2">
    <name type="scientific">Neocallimastix californiae</name>
    <dbReference type="NCBI Taxonomy" id="1754190"/>
    <lineage>
        <taxon>Eukaryota</taxon>
        <taxon>Fungi</taxon>
        <taxon>Fungi incertae sedis</taxon>
        <taxon>Chytridiomycota</taxon>
        <taxon>Chytridiomycota incertae sedis</taxon>
        <taxon>Neocallimastigomycetes</taxon>
        <taxon>Neocallimastigales</taxon>
        <taxon>Neocallimastigaceae</taxon>
        <taxon>Neocallimastix</taxon>
    </lineage>
</organism>
<dbReference type="Proteomes" id="UP000193920">
    <property type="component" value="Unassembled WGS sequence"/>
</dbReference>
<gene>
    <name evidence="1" type="ORF">LY90DRAFT_521490</name>
</gene>
<accession>A0A1Y1XHZ0</accession>
<evidence type="ECO:0008006" key="3">
    <source>
        <dbReference type="Google" id="ProtNLM"/>
    </source>
</evidence>
<reference evidence="1 2" key="1">
    <citation type="submission" date="2016-08" db="EMBL/GenBank/DDBJ databases">
        <title>A Parts List for Fungal Cellulosomes Revealed by Comparative Genomics.</title>
        <authorList>
            <consortium name="DOE Joint Genome Institute"/>
            <person name="Haitjema C.H."/>
            <person name="Gilmore S.P."/>
            <person name="Henske J.K."/>
            <person name="Solomon K.V."/>
            <person name="De Groot R."/>
            <person name="Kuo A."/>
            <person name="Mondo S.J."/>
            <person name="Salamov A.A."/>
            <person name="Labutti K."/>
            <person name="Zhao Z."/>
            <person name="Chiniquy J."/>
            <person name="Barry K."/>
            <person name="Brewer H.M."/>
            <person name="Purvine S.O."/>
            <person name="Wright A.T."/>
            <person name="Boxma B."/>
            <person name="Van Alen T."/>
            <person name="Hackstein J.H."/>
            <person name="Baker S.E."/>
            <person name="Grigoriev I.V."/>
            <person name="O'Malley M.A."/>
        </authorList>
    </citation>
    <scope>NUCLEOTIDE SEQUENCE [LARGE SCALE GENOMIC DNA]</scope>
    <source>
        <strain evidence="1 2">G1</strain>
    </source>
</reference>
<comment type="caution">
    <text evidence="1">The sequence shown here is derived from an EMBL/GenBank/DDBJ whole genome shotgun (WGS) entry which is preliminary data.</text>
</comment>
<evidence type="ECO:0000313" key="2">
    <source>
        <dbReference type="Proteomes" id="UP000193920"/>
    </source>
</evidence>
<sequence>MILQQYYKEFNVSLHDILKYNNDYIIKDEDFNDNQNNWNLSIQKKSINDKYFISFKISNLKNIGKAIKTNLVFYIRNDTDYSYFKAKGTNNFIYFGETNNNDNYLSIKFIDNFTMDKFLTIEELSKLFSNCNSIIAGVYICIYNNNGIII</sequence>
<keyword evidence="2" id="KW-1185">Reference proteome</keyword>
<proteinExistence type="predicted"/>
<name>A0A1Y1XHZ0_9FUNG</name>
<dbReference type="AlphaFoldDB" id="A0A1Y1XHZ0"/>
<protein>
    <recommendedName>
        <fullName evidence="3">MATH domain-containing protein</fullName>
    </recommendedName>
</protein>